<name>A0ABD3EZV5_9STRA</name>
<dbReference type="InterPro" id="IPR052727">
    <property type="entry name" value="Rab4/Rab5_effector"/>
</dbReference>
<dbReference type="EMBL" id="JBIMZQ010000044">
    <property type="protein sequence ID" value="KAL3659802.1"/>
    <property type="molecule type" value="Genomic_DNA"/>
</dbReference>
<comment type="caution">
    <text evidence="1">The sequence shown here is derived from an EMBL/GenBank/DDBJ whole genome shotgun (WGS) entry which is preliminary data.</text>
</comment>
<evidence type="ECO:0000313" key="1">
    <source>
        <dbReference type="EMBL" id="KAL3659802.1"/>
    </source>
</evidence>
<proteinExistence type="predicted"/>
<reference evidence="1 2" key="1">
    <citation type="submission" date="2024-09" db="EMBL/GenBank/DDBJ databases">
        <title>Genome sequencing and assembly of Phytophthora oleae, isolate VK10A, causative agent of rot of olive drupes.</title>
        <authorList>
            <person name="Conti Taguali S."/>
            <person name="Riolo M."/>
            <person name="La Spada F."/>
            <person name="Cacciola S.O."/>
            <person name="Dionisio G."/>
        </authorList>
    </citation>
    <scope>NUCLEOTIDE SEQUENCE [LARGE SCALE GENOMIC DNA]</scope>
    <source>
        <strain evidence="1 2">VK10A</strain>
    </source>
</reference>
<dbReference type="PANTHER" id="PTHR13510:SF44">
    <property type="entry name" value="RABENOSYN-5"/>
    <property type="match status" value="1"/>
</dbReference>
<dbReference type="PANTHER" id="PTHR13510">
    <property type="entry name" value="FYVE-FINGER-CONTAINING RAB5 EFFECTOR PROTEIN RABENOSYN-5-RELATED"/>
    <property type="match status" value="1"/>
</dbReference>
<dbReference type="Proteomes" id="UP001632037">
    <property type="component" value="Unassembled WGS sequence"/>
</dbReference>
<keyword evidence="2" id="KW-1185">Reference proteome</keyword>
<gene>
    <name evidence="1" type="ORF">V7S43_015105</name>
</gene>
<sequence>MANFNKWTTYKAGKRKVDTARRKLIKEHQNVRMYTERSSSASSGELITGNGLPIILTVGTLEGRLDDLMHGVISPTLEAMRIKASYVEDFDGAAVLDTIVEPNLQDPFQTLTLKWMEVDIPLV</sequence>
<organism evidence="1 2">
    <name type="scientific">Phytophthora oleae</name>
    <dbReference type="NCBI Taxonomy" id="2107226"/>
    <lineage>
        <taxon>Eukaryota</taxon>
        <taxon>Sar</taxon>
        <taxon>Stramenopiles</taxon>
        <taxon>Oomycota</taxon>
        <taxon>Peronosporomycetes</taxon>
        <taxon>Peronosporales</taxon>
        <taxon>Peronosporaceae</taxon>
        <taxon>Phytophthora</taxon>
    </lineage>
</organism>
<protein>
    <submittedName>
        <fullName evidence="1">Uncharacterized protein</fullName>
    </submittedName>
</protein>
<evidence type="ECO:0000313" key="2">
    <source>
        <dbReference type="Proteomes" id="UP001632037"/>
    </source>
</evidence>
<accession>A0ABD3EZV5</accession>
<dbReference type="AlphaFoldDB" id="A0ABD3EZV5"/>